<feature type="domain" description="NodB homology" evidence="3">
    <location>
        <begin position="40"/>
        <end position="241"/>
    </location>
</feature>
<keyword evidence="1" id="KW-0479">Metal-binding</keyword>
<keyword evidence="2" id="KW-0378">Hydrolase</keyword>
<evidence type="ECO:0000313" key="4">
    <source>
        <dbReference type="EMBL" id="AKF04326.1"/>
    </source>
</evidence>
<dbReference type="STRING" id="927083.DB32_001475"/>
<dbReference type="CDD" id="cd10917">
    <property type="entry name" value="CE4_NodB_like_6s_7s"/>
    <property type="match status" value="1"/>
</dbReference>
<dbReference type="Proteomes" id="UP000034883">
    <property type="component" value="Chromosome"/>
</dbReference>
<dbReference type="PROSITE" id="PS51677">
    <property type="entry name" value="NODB"/>
    <property type="match status" value="1"/>
</dbReference>
<organism evidence="4 5">
    <name type="scientific">Sandaracinus amylolyticus</name>
    <dbReference type="NCBI Taxonomy" id="927083"/>
    <lineage>
        <taxon>Bacteria</taxon>
        <taxon>Pseudomonadati</taxon>
        <taxon>Myxococcota</taxon>
        <taxon>Polyangia</taxon>
        <taxon>Polyangiales</taxon>
        <taxon>Sandaracinaceae</taxon>
        <taxon>Sandaracinus</taxon>
    </lineage>
</organism>
<dbReference type="Pfam" id="PF01522">
    <property type="entry name" value="Polysacc_deac_1"/>
    <property type="match status" value="1"/>
</dbReference>
<dbReference type="InterPro" id="IPR002509">
    <property type="entry name" value="NODB_dom"/>
</dbReference>
<evidence type="ECO:0000313" key="5">
    <source>
        <dbReference type="Proteomes" id="UP000034883"/>
    </source>
</evidence>
<evidence type="ECO:0000259" key="3">
    <source>
        <dbReference type="PROSITE" id="PS51677"/>
    </source>
</evidence>
<dbReference type="PANTHER" id="PTHR10587:SF133">
    <property type="entry name" value="CHITIN DEACETYLASE 1-RELATED"/>
    <property type="match status" value="1"/>
</dbReference>
<dbReference type="Gene3D" id="3.20.20.370">
    <property type="entry name" value="Glycoside hydrolase/deacetylase"/>
    <property type="match status" value="1"/>
</dbReference>
<dbReference type="KEGG" id="samy:DB32_001475"/>
<dbReference type="GO" id="GO:0046872">
    <property type="term" value="F:metal ion binding"/>
    <property type="evidence" value="ECO:0007669"/>
    <property type="project" value="UniProtKB-KW"/>
</dbReference>
<dbReference type="SUPFAM" id="SSF88713">
    <property type="entry name" value="Glycoside hydrolase/deacetylase"/>
    <property type="match status" value="1"/>
</dbReference>
<evidence type="ECO:0000256" key="2">
    <source>
        <dbReference type="ARBA" id="ARBA00022801"/>
    </source>
</evidence>
<keyword evidence="5" id="KW-1185">Reference proteome</keyword>
<reference evidence="4 5" key="1">
    <citation type="submission" date="2015-03" db="EMBL/GenBank/DDBJ databases">
        <title>Genome assembly of Sandaracinus amylolyticus DSM 53668.</title>
        <authorList>
            <person name="Sharma G."/>
            <person name="Subramanian S."/>
        </authorList>
    </citation>
    <scope>NUCLEOTIDE SEQUENCE [LARGE SCALE GENOMIC DNA]</scope>
    <source>
        <strain evidence="4 5">DSM 53668</strain>
    </source>
</reference>
<accession>A0A0F6YGU9</accession>
<dbReference type="InterPro" id="IPR050248">
    <property type="entry name" value="Polysacc_deacetylase_ArnD"/>
</dbReference>
<proteinExistence type="predicted"/>
<dbReference type="PANTHER" id="PTHR10587">
    <property type="entry name" value="GLYCOSYL TRANSFERASE-RELATED"/>
    <property type="match status" value="1"/>
</dbReference>
<protein>
    <submittedName>
        <fullName evidence="4">Polysaccharide deacetylase</fullName>
    </submittedName>
</protein>
<dbReference type="EMBL" id="CP011125">
    <property type="protein sequence ID" value="AKF04326.1"/>
    <property type="molecule type" value="Genomic_DNA"/>
</dbReference>
<dbReference type="GO" id="GO:0016810">
    <property type="term" value="F:hydrolase activity, acting on carbon-nitrogen (but not peptide) bonds"/>
    <property type="evidence" value="ECO:0007669"/>
    <property type="project" value="InterPro"/>
</dbReference>
<evidence type="ECO:0000256" key="1">
    <source>
        <dbReference type="ARBA" id="ARBA00022723"/>
    </source>
</evidence>
<sequence length="267" mass="29917">MIDGSVGSTDEDLCETWLHQPPPARSWCSGLEVMDDLDGRRVAITFDDGPSSRTTPAILEALRAANVPATFFVVGRMLEDARQRELLREIHADPLFHVANHSYSHPDSLMLSAEELESEVHETNQAIREALGDPCYFPRYFRFPYGSANCRETRAPEAYGMAVAGFDIDVADWCYDEEGRCEASRATWIPPEYLDDMVGFLLARLEQEDGGIVLLHDVMPYTAAVLPELLERVRAAGFTFVRLEDLPRLNDAVNAPEPPMCCRGEIH</sequence>
<dbReference type="GO" id="GO:0016020">
    <property type="term" value="C:membrane"/>
    <property type="evidence" value="ECO:0007669"/>
    <property type="project" value="TreeGrafter"/>
</dbReference>
<dbReference type="InterPro" id="IPR011330">
    <property type="entry name" value="Glyco_hydro/deAcase_b/a-brl"/>
</dbReference>
<gene>
    <name evidence="4" type="ORF">DB32_001475</name>
</gene>
<name>A0A0F6YGU9_9BACT</name>
<dbReference type="AlphaFoldDB" id="A0A0F6YGU9"/>
<dbReference type="GO" id="GO:0005975">
    <property type="term" value="P:carbohydrate metabolic process"/>
    <property type="evidence" value="ECO:0007669"/>
    <property type="project" value="InterPro"/>
</dbReference>